<gene>
    <name evidence="12" type="ORF">HK100_012370</name>
</gene>
<keyword evidence="8" id="KW-0496">Mitochondrion</keyword>
<keyword evidence="7" id="KW-1133">Transmembrane helix</keyword>
<protein>
    <recommendedName>
        <fullName evidence="14">Mitochondrial carrier protein</fullName>
    </recommendedName>
</protein>
<comment type="caution">
    <text evidence="12">The sequence shown here is derived from an EMBL/GenBank/DDBJ whole genome shotgun (WGS) entry which is preliminary data.</text>
</comment>
<dbReference type="PANTHER" id="PTHR45760">
    <property type="entry name" value="FI19922P1-RELATED"/>
    <property type="match status" value="1"/>
</dbReference>
<dbReference type="Proteomes" id="UP001211907">
    <property type="component" value="Unassembled WGS sequence"/>
</dbReference>
<evidence type="ECO:0000256" key="10">
    <source>
        <dbReference type="PROSITE-ProRule" id="PRU00282"/>
    </source>
</evidence>
<feature type="repeat" description="Solcar" evidence="10">
    <location>
        <begin position="1"/>
        <end position="38"/>
    </location>
</feature>
<accession>A0AAD5T1B3</accession>
<reference evidence="12" key="1">
    <citation type="submission" date="2020-05" db="EMBL/GenBank/DDBJ databases">
        <title>Phylogenomic resolution of chytrid fungi.</title>
        <authorList>
            <person name="Stajich J.E."/>
            <person name="Amses K."/>
            <person name="Simmons R."/>
            <person name="Seto K."/>
            <person name="Myers J."/>
            <person name="Bonds A."/>
            <person name="Quandt C.A."/>
            <person name="Barry K."/>
            <person name="Liu P."/>
            <person name="Grigoriev I."/>
            <person name="Longcore J.E."/>
            <person name="James T.Y."/>
        </authorList>
    </citation>
    <scope>NUCLEOTIDE SEQUENCE</scope>
    <source>
        <strain evidence="12">JEL0513</strain>
    </source>
</reference>
<dbReference type="InterPro" id="IPR023395">
    <property type="entry name" value="MCP_dom_sf"/>
</dbReference>
<keyword evidence="4 10" id="KW-0812">Transmembrane</keyword>
<evidence type="ECO:0000256" key="2">
    <source>
        <dbReference type="ARBA" id="ARBA00006375"/>
    </source>
</evidence>
<keyword evidence="6" id="KW-0999">Mitochondrion inner membrane</keyword>
<evidence type="ECO:0000256" key="4">
    <source>
        <dbReference type="ARBA" id="ARBA00022692"/>
    </source>
</evidence>
<evidence type="ECO:0000256" key="3">
    <source>
        <dbReference type="ARBA" id="ARBA00022448"/>
    </source>
</evidence>
<keyword evidence="5" id="KW-0677">Repeat</keyword>
<dbReference type="PROSITE" id="PS50920">
    <property type="entry name" value="SOLCAR"/>
    <property type="match status" value="1"/>
</dbReference>
<proteinExistence type="inferred from homology"/>
<dbReference type="GO" id="GO:0005743">
    <property type="term" value="C:mitochondrial inner membrane"/>
    <property type="evidence" value="ECO:0007669"/>
    <property type="project" value="UniProtKB-SubCell"/>
</dbReference>
<evidence type="ECO:0000256" key="11">
    <source>
        <dbReference type="RuleBase" id="RU000488"/>
    </source>
</evidence>
<evidence type="ECO:0000313" key="12">
    <source>
        <dbReference type="EMBL" id="KAJ3121464.1"/>
    </source>
</evidence>
<evidence type="ECO:0000313" key="13">
    <source>
        <dbReference type="Proteomes" id="UP001211907"/>
    </source>
</evidence>
<keyword evidence="9 10" id="KW-0472">Membrane</keyword>
<dbReference type="InterPro" id="IPR045315">
    <property type="entry name" value="Mtm1-like"/>
</dbReference>
<comment type="subcellular location">
    <subcellularLocation>
        <location evidence="1">Mitochondrion inner membrane</location>
        <topology evidence="1">Multi-pass membrane protein</topology>
    </subcellularLocation>
</comment>
<keyword evidence="13" id="KW-1185">Reference proteome</keyword>
<evidence type="ECO:0000256" key="9">
    <source>
        <dbReference type="ARBA" id="ARBA00023136"/>
    </source>
</evidence>
<keyword evidence="3 11" id="KW-0813">Transport</keyword>
<evidence type="ECO:0000256" key="6">
    <source>
        <dbReference type="ARBA" id="ARBA00022792"/>
    </source>
</evidence>
<evidence type="ECO:0000256" key="1">
    <source>
        <dbReference type="ARBA" id="ARBA00004448"/>
    </source>
</evidence>
<evidence type="ECO:0000256" key="8">
    <source>
        <dbReference type="ARBA" id="ARBA00023128"/>
    </source>
</evidence>
<name>A0AAD5T1B3_9FUNG</name>
<dbReference type="EMBL" id="JADGJH010000879">
    <property type="protein sequence ID" value="KAJ3121464.1"/>
    <property type="molecule type" value="Genomic_DNA"/>
</dbReference>
<organism evidence="12 13">
    <name type="scientific">Physocladia obscura</name>
    <dbReference type="NCBI Taxonomy" id="109957"/>
    <lineage>
        <taxon>Eukaryota</taxon>
        <taxon>Fungi</taxon>
        <taxon>Fungi incertae sedis</taxon>
        <taxon>Chytridiomycota</taxon>
        <taxon>Chytridiomycota incertae sedis</taxon>
        <taxon>Chytridiomycetes</taxon>
        <taxon>Chytridiales</taxon>
        <taxon>Chytriomycetaceae</taxon>
        <taxon>Physocladia</taxon>
    </lineage>
</organism>
<dbReference type="PANTHER" id="PTHR45760:SF2">
    <property type="entry name" value="FI19922P1-RELATED"/>
    <property type="match status" value="1"/>
</dbReference>
<dbReference type="Pfam" id="PF00153">
    <property type="entry name" value="Mito_carr"/>
    <property type="match status" value="1"/>
</dbReference>
<dbReference type="InterPro" id="IPR018108">
    <property type="entry name" value="MCP_transmembrane"/>
</dbReference>
<evidence type="ECO:0000256" key="5">
    <source>
        <dbReference type="ARBA" id="ARBA00022737"/>
    </source>
</evidence>
<comment type="similarity">
    <text evidence="2 11">Belongs to the mitochondrial carrier (TC 2.A.29) family.</text>
</comment>
<evidence type="ECO:0008006" key="14">
    <source>
        <dbReference type="Google" id="ProtNLM"/>
    </source>
</evidence>
<dbReference type="Gene3D" id="1.50.40.10">
    <property type="entry name" value="Mitochondrial carrier domain"/>
    <property type="match status" value="1"/>
</dbReference>
<dbReference type="GO" id="GO:1990542">
    <property type="term" value="P:mitochondrial transmembrane transport"/>
    <property type="evidence" value="ECO:0007669"/>
    <property type="project" value="InterPro"/>
</dbReference>
<evidence type="ECO:0000256" key="7">
    <source>
        <dbReference type="ARBA" id="ARBA00022989"/>
    </source>
</evidence>
<dbReference type="SUPFAM" id="SSF103506">
    <property type="entry name" value="Mitochondrial carrier"/>
    <property type="match status" value="1"/>
</dbReference>
<sequence length="74" mass="7997">MVLTNGITSVFRGLGPTLLRYVSFSAIYWSSYEQIKRQFSTAATATIPKNDFATNFTSGATAGVIAACRRDNAV</sequence>
<dbReference type="AlphaFoldDB" id="A0AAD5T1B3"/>